<feature type="domain" description="DUF7309" evidence="2">
    <location>
        <begin position="13"/>
        <end position="180"/>
    </location>
</feature>
<evidence type="ECO:0000313" key="3">
    <source>
        <dbReference type="EMBL" id="TCQ00488.1"/>
    </source>
</evidence>
<dbReference type="Proteomes" id="UP000295504">
    <property type="component" value="Unassembled WGS sequence"/>
</dbReference>
<evidence type="ECO:0000313" key="4">
    <source>
        <dbReference type="Proteomes" id="UP000295504"/>
    </source>
</evidence>
<dbReference type="Pfam" id="PF22007">
    <property type="entry name" value="DUF6930"/>
    <property type="match status" value="1"/>
</dbReference>
<evidence type="ECO:0000259" key="1">
    <source>
        <dbReference type="Pfam" id="PF22007"/>
    </source>
</evidence>
<dbReference type="InterPro" id="IPR055733">
    <property type="entry name" value="DUF7309"/>
</dbReference>
<dbReference type="InterPro" id="IPR054216">
    <property type="entry name" value="DUF6930"/>
</dbReference>
<name>A0A4R2TB99_9FIRM</name>
<comment type="caution">
    <text evidence="3">The sequence shown here is derived from an EMBL/GenBank/DDBJ whole genome shotgun (WGS) entry which is preliminary data.</text>
</comment>
<proteinExistence type="predicted"/>
<protein>
    <submittedName>
        <fullName evidence="3">Uncharacterized protein</fullName>
    </submittedName>
</protein>
<reference evidence="3 4" key="1">
    <citation type="submission" date="2019-03" db="EMBL/GenBank/DDBJ databases">
        <title>Genomic Encyclopedia of Type Strains, Phase IV (KMG-IV): sequencing the most valuable type-strain genomes for metagenomic binning, comparative biology and taxonomic classification.</title>
        <authorList>
            <person name="Goeker M."/>
        </authorList>
    </citation>
    <scope>NUCLEOTIDE SEQUENCE [LARGE SCALE GENOMIC DNA]</scope>
    <source>
        <strain evidence="3 4">DSM 100013</strain>
    </source>
</reference>
<gene>
    <name evidence="3" type="ORF">EDD79_10315</name>
</gene>
<dbReference type="AlphaFoldDB" id="A0A4R2TB99"/>
<keyword evidence="4" id="KW-1185">Reference proteome</keyword>
<dbReference type="EMBL" id="SLYC01000031">
    <property type="protein sequence ID" value="TCQ00488.1"/>
    <property type="molecule type" value="Genomic_DNA"/>
</dbReference>
<accession>A0A4R2TB99</accession>
<dbReference type="RefSeq" id="WP_132849056.1">
    <property type="nucleotide sequence ID" value="NZ_CP058648.1"/>
</dbReference>
<dbReference type="Pfam" id="PF23988">
    <property type="entry name" value="DUF7309"/>
    <property type="match status" value="1"/>
</dbReference>
<organism evidence="3 4">
    <name type="scientific">Serpentinicella alkaliphila</name>
    <dbReference type="NCBI Taxonomy" id="1734049"/>
    <lineage>
        <taxon>Bacteria</taxon>
        <taxon>Bacillati</taxon>
        <taxon>Bacillota</taxon>
        <taxon>Clostridia</taxon>
        <taxon>Peptostreptococcales</taxon>
        <taxon>Natronincolaceae</taxon>
        <taxon>Serpentinicella</taxon>
    </lineage>
</organism>
<dbReference type="OrthoDB" id="9801392at2"/>
<feature type="domain" description="DUF6930" evidence="1">
    <location>
        <begin position="218"/>
        <end position="334"/>
    </location>
</feature>
<evidence type="ECO:0000259" key="2">
    <source>
        <dbReference type="Pfam" id="PF23988"/>
    </source>
</evidence>
<sequence length="349" mass="40688">MKTREFTKEEAIELFEAAKGLNKIKPSEWIEENEVFGIKLPNQKGILFCSVLGKNKEAYGIELYEGAHGIESYFKLVSKRYDLEEEKIYIKKCIRLTFEDRKAISKDDYELIKLSEVIFRGKNQWPKFEYLEPGFVPRGLTTEELFLMTDAIKAVKDCCLYLKINKDKTGLVKKNKCYVREYDSNNNFKEVVVDIYEDILADLHKDRVIPKLYNDFDLNRLKSISSVTNKSWEIDFFYSFIPDGGENPYYPAILLIADVEKGVIIGSHTAHPNNMIEEFQSFILSFIDKNKEIPSKITMSNIYLLISQEELFRGLNVILRPTTKLNLIPIIKQDYFKLLVNKKLVEYKG</sequence>